<evidence type="ECO:0000313" key="2">
    <source>
        <dbReference type="EMBL" id="MFC0861866.1"/>
    </source>
</evidence>
<feature type="signal peptide" evidence="1">
    <location>
        <begin position="1"/>
        <end position="34"/>
    </location>
</feature>
<evidence type="ECO:0000313" key="3">
    <source>
        <dbReference type="Proteomes" id="UP001589870"/>
    </source>
</evidence>
<dbReference type="Proteomes" id="UP001589870">
    <property type="component" value="Unassembled WGS sequence"/>
</dbReference>
<reference evidence="2 3" key="1">
    <citation type="submission" date="2024-09" db="EMBL/GenBank/DDBJ databases">
        <authorList>
            <person name="Sun Q."/>
            <person name="Mori K."/>
        </authorList>
    </citation>
    <scope>NUCLEOTIDE SEQUENCE [LARGE SCALE GENOMIC DNA]</scope>
    <source>
        <strain evidence="2 3">TBRC 1851</strain>
    </source>
</reference>
<keyword evidence="1" id="KW-0732">Signal</keyword>
<comment type="caution">
    <text evidence="2">The sequence shown here is derived from an EMBL/GenBank/DDBJ whole genome shotgun (WGS) entry which is preliminary data.</text>
</comment>
<dbReference type="RefSeq" id="WP_394300083.1">
    <property type="nucleotide sequence ID" value="NZ_JBHMQT010000006.1"/>
</dbReference>
<gene>
    <name evidence="2" type="ORF">ACFHYQ_06115</name>
</gene>
<name>A0ABV6U413_9ACTN</name>
<dbReference type="EMBL" id="JBHMQT010000006">
    <property type="protein sequence ID" value="MFC0861866.1"/>
    <property type="molecule type" value="Genomic_DNA"/>
</dbReference>
<sequence length="128" mass="13433">MRLSLKRARRSKVLTMLALPLLVLPSGFGTPAAASTSTSPADSIILTAEQQSRIARPTLVSIKAAAAKQGIPLEKAIATYVNEAAKNNTAATANWPDGPVSTPDVMIDDLSAVQLIDLQGMAEAEQIH</sequence>
<feature type="chain" id="PRO_5045376546" evidence="1">
    <location>
        <begin position="35"/>
        <end position="128"/>
    </location>
</feature>
<protein>
    <submittedName>
        <fullName evidence="2">Uncharacterized protein</fullName>
    </submittedName>
</protein>
<proteinExistence type="predicted"/>
<evidence type="ECO:0000256" key="1">
    <source>
        <dbReference type="SAM" id="SignalP"/>
    </source>
</evidence>
<organism evidence="2 3">
    <name type="scientific">Sphaerimonospora cavernae</name>
    <dbReference type="NCBI Taxonomy" id="1740611"/>
    <lineage>
        <taxon>Bacteria</taxon>
        <taxon>Bacillati</taxon>
        <taxon>Actinomycetota</taxon>
        <taxon>Actinomycetes</taxon>
        <taxon>Streptosporangiales</taxon>
        <taxon>Streptosporangiaceae</taxon>
        <taxon>Sphaerimonospora</taxon>
    </lineage>
</organism>
<keyword evidence="3" id="KW-1185">Reference proteome</keyword>
<accession>A0ABV6U413</accession>